<evidence type="ECO:0000313" key="4">
    <source>
        <dbReference type="Proteomes" id="UP001367508"/>
    </source>
</evidence>
<accession>A0AAN9JXG3</accession>
<feature type="region of interest" description="Disordered" evidence="1">
    <location>
        <begin position="1"/>
        <end position="37"/>
    </location>
</feature>
<dbReference type="EMBL" id="JAYMYQ010000011">
    <property type="protein sequence ID" value="KAK7305911.1"/>
    <property type="molecule type" value="Genomic_DNA"/>
</dbReference>
<proteinExistence type="predicted"/>
<dbReference type="SUPFAM" id="SSF52833">
    <property type="entry name" value="Thioredoxin-like"/>
    <property type="match status" value="1"/>
</dbReference>
<dbReference type="InterPro" id="IPR002109">
    <property type="entry name" value="Glutaredoxin"/>
</dbReference>
<organism evidence="3 4">
    <name type="scientific">Canavalia gladiata</name>
    <name type="common">Sword bean</name>
    <name type="synonym">Dolichos gladiatus</name>
    <dbReference type="NCBI Taxonomy" id="3824"/>
    <lineage>
        <taxon>Eukaryota</taxon>
        <taxon>Viridiplantae</taxon>
        <taxon>Streptophyta</taxon>
        <taxon>Embryophyta</taxon>
        <taxon>Tracheophyta</taxon>
        <taxon>Spermatophyta</taxon>
        <taxon>Magnoliopsida</taxon>
        <taxon>eudicotyledons</taxon>
        <taxon>Gunneridae</taxon>
        <taxon>Pentapetalae</taxon>
        <taxon>rosids</taxon>
        <taxon>fabids</taxon>
        <taxon>Fabales</taxon>
        <taxon>Fabaceae</taxon>
        <taxon>Papilionoideae</taxon>
        <taxon>50 kb inversion clade</taxon>
        <taxon>NPAAA clade</taxon>
        <taxon>indigoferoid/millettioid clade</taxon>
        <taxon>Phaseoleae</taxon>
        <taxon>Canavalia</taxon>
    </lineage>
</organism>
<evidence type="ECO:0000313" key="3">
    <source>
        <dbReference type="EMBL" id="KAK7305911.1"/>
    </source>
</evidence>
<evidence type="ECO:0000259" key="2">
    <source>
        <dbReference type="Pfam" id="PF00462"/>
    </source>
</evidence>
<feature type="compositionally biased region" description="Low complexity" evidence="1">
    <location>
        <begin position="26"/>
        <end position="37"/>
    </location>
</feature>
<protein>
    <recommendedName>
        <fullName evidence="2">Glutaredoxin domain-containing protein</fullName>
    </recommendedName>
</protein>
<dbReference type="InterPro" id="IPR036249">
    <property type="entry name" value="Thioredoxin-like_sf"/>
</dbReference>
<dbReference type="PROSITE" id="PS51354">
    <property type="entry name" value="GLUTAREDOXIN_2"/>
    <property type="match status" value="1"/>
</dbReference>
<sequence length="245" mass="27334">MWLPWRGRTTKRSSTTEPSPSPSPMQPSRSRSCGSSCTSFKDIETIIQSELQPQSPKSPSLFRRLRVSHSLLRSFSSRPIPSATLPPHSDYYGAIVVYYTSLTVVRRTYDDCIAVRSILRGFAVATDERDVSVDERFRQELQGILGRRHVPLPSVFIGGVYVGGADDVRKMYDSGELRELIGRLPKSKRNSCGMCGGVRFIVCDECDGRHKVYSGKKGFISCSSCDPNGLIRCPACFFVLPMHTK</sequence>
<feature type="domain" description="Glutaredoxin" evidence="2">
    <location>
        <begin position="96"/>
        <end position="162"/>
    </location>
</feature>
<dbReference type="Proteomes" id="UP001367508">
    <property type="component" value="Unassembled WGS sequence"/>
</dbReference>
<reference evidence="3 4" key="1">
    <citation type="submission" date="2024-01" db="EMBL/GenBank/DDBJ databases">
        <title>The genomes of 5 underutilized Papilionoideae crops provide insights into root nodulation and disease resistanc.</title>
        <authorList>
            <person name="Jiang F."/>
        </authorList>
    </citation>
    <scope>NUCLEOTIDE SEQUENCE [LARGE SCALE GENOMIC DNA]</scope>
    <source>
        <strain evidence="3">LVBAO_FW01</strain>
        <tissue evidence="3">Leaves</tissue>
    </source>
</reference>
<evidence type="ECO:0000256" key="1">
    <source>
        <dbReference type="SAM" id="MobiDB-lite"/>
    </source>
</evidence>
<gene>
    <name evidence="3" type="ORF">VNO77_43824</name>
</gene>
<dbReference type="Pfam" id="PF23733">
    <property type="entry name" value="GRXCR1-2_C"/>
    <property type="match status" value="1"/>
</dbReference>
<dbReference type="Pfam" id="PF00462">
    <property type="entry name" value="Glutaredoxin"/>
    <property type="match status" value="1"/>
</dbReference>
<dbReference type="Gene3D" id="3.40.30.10">
    <property type="entry name" value="Glutaredoxin"/>
    <property type="match status" value="1"/>
</dbReference>
<comment type="caution">
    <text evidence="3">The sequence shown here is derived from an EMBL/GenBank/DDBJ whole genome shotgun (WGS) entry which is preliminary data.</text>
</comment>
<name>A0AAN9JXG3_CANGL</name>
<dbReference type="PANTHER" id="PTHR45669:SF25">
    <property type="entry name" value="GLUTAREDOXIN (GRX) FAMILY PROTEIN"/>
    <property type="match status" value="1"/>
</dbReference>
<dbReference type="AlphaFoldDB" id="A0AAN9JXG3"/>
<keyword evidence="4" id="KW-1185">Reference proteome</keyword>
<dbReference type="PANTHER" id="PTHR45669">
    <property type="entry name" value="GLUTAREDOXIN DOMAIN-CONTAINING CYSTEINE-RICH PROTEIN CG12206-RELATED"/>
    <property type="match status" value="1"/>
</dbReference>